<reference evidence="18 19" key="1">
    <citation type="submission" date="2019-12" db="EMBL/GenBank/DDBJ databases">
        <title>Genomic-based taxomic classification of the family Erythrobacteraceae.</title>
        <authorList>
            <person name="Xu L."/>
        </authorList>
    </citation>
    <scope>NUCLEOTIDE SEQUENCE [LARGE SCALE GENOMIC DNA]</scope>
    <source>
        <strain evidence="18 19">SW-109</strain>
    </source>
</reference>
<evidence type="ECO:0000256" key="5">
    <source>
        <dbReference type="ARBA" id="ARBA00007383"/>
    </source>
</evidence>
<sequence length="211" mass="22511">MLAVTPDRQFGAEGFTIGVDEAGRGPLAGPVVAGAVVLCNPCPDGLDDSKKLTAKRRAVLDETIRGTCAWAVGIVDVKQIDELNILGATMLAMTLAVNRLCSVLDGAPKAVLIDGNMSPCGRCGEWDEAAWGKGRPIVGGDALEPAISAASIVAKEWRDRMMRHAAAEYPQYGWERNKGYGTKDHMAALREHGPTPHHRRSFAPVAQLSLI</sequence>
<gene>
    <name evidence="14" type="primary">rnhB</name>
    <name evidence="18" type="ORF">GRI43_06840</name>
</gene>
<comment type="subcellular location">
    <subcellularLocation>
        <location evidence="4 14">Cytoplasm</location>
    </subcellularLocation>
</comment>
<dbReference type="Proteomes" id="UP000471435">
    <property type="component" value="Unassembled WGS sequence"/>
</dbReference>
<evidence type="ECO:0000256" key="4">
    <source>
        <dbReference type="ARBA" id="ARBA00004496"/>
    </source>
</evidence>
<feature type="binding site" evidence="14 15">
    <location>
        <position position="114"/>
    </location>
    <ligand>
        <name>a divalent metal cation</name>
        <dbReference type="ChEBI" id="CHEBI:60240"/>
    </ligand>
</feature>
<evidence type="ECO:0000256" key="15">
    <source>
        <dbReference type="PROSITE-ProRule" id="PRU01319"/>
    </source>
</evidence>
<comment type="catalytic activity">
    <reaction evidence="1 14 15 16">
        <text>Endonucleolytic cleavage to 5'-phosphomonoester.</text>
        <dbReference type="EC" id="3.1.26.4"/>
    </reaction>
</comment>
<comment type="cofactor">
    <cofactor evidence="14 15">
        <name>Mn(2+)</name>
        <dbReference type="ChEBI" id="CHEBI:29035"/>
    </cofactor>
    <cofactor evidence="14 15">
        <name>Mg(2+)</name>
        <dbReference type="ChEBI" id="CHEBI:18420"/>
    </cofactor>
    <text evidence="14 15">Manganese or magnesium. Binds 1 divalent metal ion per monomer in the absence of substrate. May bind a second metal ion after substrate binding.</text>
</comment>
<feature type="binding site" evidence="14 15">
    <location>
        <position position="20"/>
    </location>
    <ligand>
        <name>a divalent metal cation</name>
        <dbReference type="ChEBI" id="CHEBI:60240"/>
    </ligand>
</feature>
<evidence type="ECO:0000256" key="3">
    <source>
        <dbReference type="ARBA" id="ARBA00004065"/>
    </source>
</evidence>
<name>A0A6I4V463_9SPHN</name>
<evidence type="ECO:0000259" key="17">
    <source>
        <dbReference type="PROSITE" id="PS51975"/>
    </source>
</evidence>
<dbReference type="HAMAP" id="MF_00052_B">
    <property type="entry name" value="RNase_HII_B"/>
    <property type="match status" value="1"/>
</dbReference>
<dbReference type="EMBL" id="WTYP01000001">
    <property type="protein sequence ID" value="MXP47104.1"/>
    <property type="molecule type" value="Genomic_DNA"/>
</dbReference>
<dbReference type="InterPro" id="IPR024567">
    <property type="entry name" value="RNase_HII/HIII_dom"/>
</dbReference>
<dbReference type="GO" id="GO:0004523">
    <property type="term" value="F:RNA-DNA hybrid ribonuclease activity"/>
    <property type="evidence" value="ECO:0007669"/>
    <property type="project" value="UniProtKB-UniRule"/>
</dbReference>
<comment type="similarity">
    <text evidence="5 14 16">Belongs to the RNase HII family.</text>
</comment>
<feature type="domain" description="RNase H type-2" evidence="17">
    <location>
        <begin position="14"/>
        <end position="211"/>
    </location>
</feature>
<dbReference type="OrthoDB" id="9803420at2"/>
<evidence type="ECO:0000256" key="8">
    <source>
        <dbReference type="ARBA" id="ARBA00022490"/>
    </source>
</evidence>
<dbReference type="Gene3D" id="3.30.420.10">
    <property type="entry name" value="Ribonuclease H-like superfamily/Ribonuclease H"/>
    <property type="match status" value="1"/>
</dbReference>
<keyword evidence="19" id="KW-1185">Reference proteome</keyword>
<evidence type="ECO:0000256" key="2">
    <source>
        <dbReference type="ARBA" id="ARBA00001946"/>
    </source>
</evidence>
<dbReference type="GO" id="GO:0032299">
    <property type="term" value="C:ribonuclease H2 complex"/>
    <property type="evidence" value="ECO:0007669"/>
    <property type="project" value="TreeGrafter"/>
</dbReference>
<dbReference type="GO" id="GO:0043137">
    <property type="term" value="P:DNA replication, removal of RNA primer"/>
    <property type="evidence" value="ECO:0007669"/>
    <property type="project" value="TreeGrafter"/>
</dbReference>
<proteinExistence type="inferred from homology"/>
<evidence type="ECO:0000256" key="6">
    <source>
        <dbReference type="ARBA" id="ARBA00012180"/>
    </source>
</evidence>
<dbReference type="NCBIfam" id="NF000595">
    <property type="entry name" value="PRK00015.1-3"/>
    <property type="match status" value="1"/>
</dbReference>
<dbReference type="CDD" id="cd07182">
    <property type="entry name" value="RNase_HII_bacteria_HII_like"/>
    <property type="match status" value="1"/>
</dbReference>
<evidence type="ECO:0000256" key="9">
    <source>
        <dbReference type="ARBA" id="ARBA00022722"/>
    </source>
</evidence>
<keyword evidence="11 14" id="KW-0255">Endonuclease</keyword>
<dbReference type="GO" id="GO:0005737">
    <property type="term" value="C:cytoplasm"/>
    <property type="evidence" value="ECO:0007669"/>
    <property type="project" value="UniProtKB-SubCell"/>
</dbReference>
<evidence type="ECO:0000256" key="10">
    <source>
        <dbReference type="ARBA" id="ARBA00022723"/>
    </source>
</evidence>
<keyword evidence="9 14" id="KW-0540">Nuclease</keyword>
<protein>
    <recommendedName>
        <fullName evidence="7 14">Ribonuclease HII</fullName>
        <shortName evidence="14">RNase HII</shortName>
        <ecNumber evidence="6 14">3.1.26.4</ecNumber>
    </recommendedName>
</protein>
<evidence type="ECO:0000313" key="19">
    <source>
        <dbReference type="Proteomes" id="UP000471435"/>
    </source>
</evidence>
<dbReference type="EC" id="3.1.26.4" evidence="6 14"/>
<evidence type="ECO:0000256" key="13">
    <source>
        <dbReference type="ARBA" id="ARBA00023211"/>
    </source>
</evidence>
<accession>A0A6I4V463</accession>
<dbReference type="PANTHER" id="PTHR10954:SF18">
    <property type="entry name" value="RIBONUCLEASE HII"/>
    <property type="match status" value="1"/>
</dbReference>
<evidence type="ECO:0000256" key="11">
    <source>
        <dbReference type="ARBA" id="ARBA00022759"/>
    </source>
</evidence>
<dbReference type="InterPro" id="IPR036397">
    <property type="entry name" value="RNaseH_sf"/>
</dbReference>
<dbReference type="AlphaFoldDB" id="A0A6I4V463"/>
<comment type="caution">
    <text evidence="18">The sequence shown here is derived from an EMBL/GenBank/DDBJ whole genome shotgun (WGS) entry which is preliminary data.</text>
</comment>
<keyword evidence="10 14" id="KW-0479">Metal-binding</keyword>
<keyword evidence="8 14" id="KW-0963">Cytoplasm</keyword>
<dbReference type="PROSITE" id="PS51975">
    <property type="entry name" value="RNASE_H_2"/>
    <property type="match status" value="1"/>
</dbReference>
<organism evidence="18 19">
    <name type="scientific">Pontixanthobacter luteolus</name>
    <dbReference type="NCBI Taxonomy" id="295089"/>
    <lineage>
        <taxon>Bacteria</taxon>
        <taxon>Pseudomonadati</taxon>
        <taxon>Pseudomonadota</taxon>
        <taxon>Alphaproteobacteria</taxon>
        <taxon>Sphingomonadales</taxon>
        <taxon>Erythrobacteraceae</taxon>
        <taxon>Pontixanthobacter</taxon>
    </lineage>
</organism>
<evidence type="ECO:0000313" key="18">
    <source>
        <dbReference type="EMBL" id="MXP47104.1"/>
    </source>
</evidence>
<dbReference type="GO" id="GO:0030145">
    <property type="term" value="F:manganese ion binding"/>
    <property type="evidence" value="ECO:0007669"/>
    <property type="project" value="UniProtKB-UniRule"/>
</dbReference>
<keyword evidence="13 14" id="KW-0464">Manganese</keyword>
<comment type="function">
    <text evidence="3 14 16">Endonuclease that specifically degrades the RNA of RNA-DNA hybrids.</text>
</comment>
<evidence type="ECO:0000256" key="14">
    <source>
        <dbReference type="HAMAP-Rule" id="MF_00052"/>
    </source>
</evidence>
<evidence type="ECO:0000256" key="1">
    <source>
        <dbReference type="ARBA" id="ARBA00000077"/>
    </source>
</evidence>
<evidence type="ECO:0000256" key="12">
    <source>
        <dbReference type="ARBA" id="ARBA00022801"/>
    </source>
</evidence>
<evidence type="ECO:0000256" key="16">
    <source>
        <dbReference type="RuleBase" id="RU003515"/>
    </source>
</evidence>
<dbReference type="InterPro" id="IPR001352">
    <property type="entry name" value="RNase_HII/HIII"/>
</dbReference>
<dbReference type="SUPFAM" id="SSF53098">
    <property type="entry name" value="Ribonuclease H-like"/>
    <property type="match status" value="1"/>
</dbReference>
<dbReference type="GO" id="GO:0003723">
    <property type="term" value="F:RNA binding"/>
    <property type="evidence" value="ECO:0007669"/>
    <property type="project" value="UniProtKB-UniRule"/>
</dbReference>
<dbReference type="Pfam" id="PF01351">
    <property type="entry name" value="RNase_HII"/>
    <property type="match status" value="1"/>
</dbReference>
<keyword evidence="12 14" id="KW-0378">Hydrolase</keyword>
<dbReference type="InterPro" id="IPR012337">
    <property type="entry name" value="RNaseH-like_sf"/>
</dbReference>
<dbReference type="PANTHER" id="PTHR10954">
    <property type="entry name" value="RIBONUCLEASE H2 SUBUNIT A"/>
    <property type="match status" value="1"/>
</dbReference>
<dbReference type="RefSeq" id="WP_160730262.1">
    <property type="nucleotide sequence ID" value="NZ_WTYP01000001.1"/>
</dbReference>
<evidence type="ECO:0000256" key="7">
    <source>
        <dbReference type="ARBA" id="ARBA00019179"/>
    </source>
</evidence>
<feature type="binding site" evidence="14 15">
    <location>
        <position position="21"/>
    </location>
    <ligand>
        <name>a divalent metal cation</name>
        <dbReference type="ChEBI" id="CHEBI:60240"/>
    </ligand>
</feature>
<comment type="cofactor">
    <cofactor evidence="2">
        <name>Mg(2+)</name>
        <dbReference type="ChEBI" id="CHEBI:18420"/>
    </cofactor>
</comment>
<dbReference type="InterPro" id="IPR022898">
    <property type="entry name" value="RNase_HII"/>
</dbReference>
<dbReference type="GO" id="GO:0006298">
    <property type="term" value="P:mismatch repair"/>
    <property type="evidence" value="ECO:0007669"/>
    <property type="project" value="TreeGrafter"/>
</dbReference>